<keyword evidence="6 11" id="KW-0735">Signal-anchor</keyword>
<evidence type="ECO:0000256" key="3">
    <source>
        <dbReference type="ARBA" id="ARBA00022676"/>
    </source>
</evidence>
<comment type="caution">
    <text evidence="12">The sequence shown here is derived from an EMBL/GenBank/DDBJ whole genome shotgun (WGS) entry which is preliminary data.</text>
</comment>
<evidence type="ECO:0000256" key="11">
    <source>
        <dbReference type="RuleBase" id="RU363063"/>
    </source>
</evidence>
<keyword evidence="3 11" id="KW-0328">Glycosyltransferase</keyword>
<evidence type="ECO:0000256" key="1">
    <source>
        <dbReference type="ARBA" id="ARBA00004323"/>
    </source>
</evidence>
<dbReference type="Gene3D" id="3.90.550.50">
    <property type="match status" value="1"/>
</dbReference>
<keyword evidence="4 12" id="KW-0808">Transferase</keyword>
<dbReference type="GO" id="GO:0016758">
    <property type="term" value="F:hexosyltransferase activity"/>
    <property type="evidence" value="ECO:0007669"/>
    <property type="project" value="InterPro"/>
</dbReference>
<dbReference type="EMBL" id="JTDY01002250">
    <property type="protein sequence ID" value="KOB71798.1"/>
    <property type="molecule type" value="Genomic_DNA"/>
</dbReference>
<comment type="subcellular location">
    <subcellularLocation>
        <location evidence="1 11">Golgi apparatus membrane</location>
        <topology evidence="1 11">Single-pass type II membrane protein</topology>
    </subcellularLocation>
</comment>
<proteinExistence type="inferred from homology"/>
<dbReference type="InterPro" id="IPR026317">
    <property type="entry name" value="P_C10"/>
</dbReference>
<evidence type="ECO:0000256" key="2">
    <source>
        <dbReference type="ARBA" id="ARBA00008661"/>
    </source>
</evidence>
<keyword evidence="8 11" id="KW-0333">Golgi apparatus</keyword>
<accession>A0A0L7L8F0</accession>
<dbReference type="InterPro" id="IPR002659">
    <property type="entry name" value="Glyco_trans_31"/>
</dbReference>
<feature type="transmembrane region" description="Helical" evidence="11">
    <location>
        <begin position="97"/>
        <end position="118"/>
    </location>
</feature>
<evidence type="ECO:0000313" key="13">
    <source>
        <dbReference type="Proteomes" id="UP000037510"/>
    </source>
</evidence>
<evidence type="ECO:0000256" key="7">
    <source>
        <dbReference type="ARBA" id="ARBA00022989"/>
    </source>
</evidence>
<dbReference type="AlphaFoldDB" id="A0A0L7L8F0"/>
<evidence type="ECO:0000256" key="6">
    <source>
        <dbReference type="ARBA" id="ARBA00022968"/>
    </source>
</evidence>
<dbReference type="GO" id="GO:0006493">
    <property type="term" value="P:protein O-linked glycosylation"/>
    <property type="evidence" value="ECO:0007669"/>
    <property type="project" value="TreeGrafter"/>
</dbReference>
<name>A0A0L7L8F0_OPEBR</name>
<dbReference type="Pfam" id="PF01762">
    <property type="entry name" value="Galactosyl_T"/>
    <property type="match status" value="1"/>
</dbReference>
<keyword evidence="13" id="KW-1185">Reference proteome</keyword>
<reference evidence="12 13" key="1">
    <citation type="journal article" date="2015" name="Genome Biol. Evol.">
        <title>The genome of winter moth (Operophtera brumata) provides a genomic perspective on sexual dimorphism and phenology.</title>
        <authorList>
            <person name="Derks M.F."/>
            <person name="Smit S."/>
            <person name="Salis L."/>
            <person name="Schijlen E."/>
            <person name="Bossers A."/>
            <person name="Mateman C."/>
            <person name="Pijl A.S."/>
            <person name="de Ridder D."/>
            <person name="Groenen M.A."/>
            <person name="Visser M.E."/>
            <person name="Megens H.J."/>
        </authorList>
    </citation>
    <scope>NUCLEOTIDE SEQUENCE [LARGE SCALE GENOMIC DNA]</scope>
    <source>
        <strain evidence="12">WM2013NL</strain>
        <tissue evidence="12">Head and thorax</tissue>
    </source>
</reference>
<comment type="similarity">
    <text evidence="2 11">Belongs to the glycosyltransferase 31 family.</text>
</comment>
<dbReference type="GO" id="GO:0000139">
    <property type="term" value="C:Golgi membrane"/>
    <property type="evidence" value="ECO:0007669"/>
    <property type="project" value="UniProtKB-SubCell"/>
</dbReference>
<evidence type="ECO:0000256" key="10">
    <source>
        <dbReference type="ARBA" id="ARBA00023180"/>
    </source>
</evidence>
<evidence type="ECO:0000256" key="5">
    <source>
        <dbReference type="ARBA" id="ARBA00022692"/>
    </source>
</evidence>
<dbReference type="GO" id="GO:0008194">
    <property type="term" value="F:UDP-glycosyltransferase activity"/>
    <property type="evidence" value="ECO:0007669"/>
    <property type="project" value="TreeGrafter"/>
</dbReference>
<evidence type="ECO:0000256" key="8">
    <source>
        <dbReference type="ARBA" id="ARBA00023034"/>
    </source>
</evidence>
<dbReference type="STRING" id="104452.A0A0L7L8F0"/>
<protein>
    <recommendedName>
        <fullName evidence="11">Hexosyltransferase</fullName>
        <ecNumber evidence="11">2.4.1.-</ecNumber>
    </recommendedName>
</protein>
<gene>
    <name evidence="12" type="ORF">OBRU01_13110</name>
</gene>
<keyword evidence="5 11" id="KW-0812">Transmembrane</keyword>
<dbReference type="FunFam" id="3.90.550.50:FF:000001">
    <property type="entry name" value="Hexosyltransferase"/>
    <property type="match status" value="1"/>
</dbReference>
<dbReference type="PANTHER" id="PTHR11214:SF349">
    <property type="entry name" value="BETA-1,3-GALACTOSYLTRANSFERASE BRN"/>
    <property type="match status" value="1"/>
</dbReference>
<sequence length="426" mass="49166">MASPQSITVDQMRQILGEVMDALESPDYASKLDEAKEAAGNEMLKMMQIVFPMFTQMVRDMETLDGEVARLHSQIRSYYLPPVSISSSVDTSLHYKLFFLFIIVLYTFYFLLGIGDYINSKSFDDSFDYPLNVDIKHLVKEELAGRKPGVAAINYYPYRFLTNSGKCSTVEKLDLFIVVKSALNNFGHRTAIRKTYGQESMLPGRIVKVLFFLGVGTSSDTQRKVQEEMAENKDIIQMDFMDTYFNNTIKTMMSFRWLFEHCPSADYYLFTDDDMYISVSNLLDYAESTILKTDSTENTTQDGHLFAGYVFKSGPHRVHTSKWRVSLEEYPWNKWPPYVTAGAYVISKKTMNVLYIASLFVKHFRFDDIYLGIVAKKVGIVPTHCDRFHFYNKPYDREGYRGVIASHGFDNHDQLVSVWNEQNSLR</sequence>
<keyword evidence="9 11" id="KW-0472">Membrane</keyword>
<dbReference type="PANTHER" id="PTHR11214">
    <property type="entry name" value="BETA-1,3-N-ACETYLGLUCOSAMINYLTRANSFERASE"/>
    <property type="match status" value="1"/>
</dbReference>
<evidence type="ECO:0000256" key="4">
    <source>
        <dbReference type="ARBA" id="ARBA00022679"/>
    </source>
</evidence>
<keyword evidence="10" id="KW-0325">Glycoprotein</keyword>
<dbReference type="Pfam" id="PF14974">
    <property type="entry name" value="P_C10"/>
    <property type="match status" value="1"/>
</dbReference>
<evidence type="ECO:0000256" key="9">
    <source>
        <dbReference type="ARBA" id="ARBA00023136"/>
    </source>
</evidence>
<evidence type="ECO:0000313" key="12">
    <source>
        <dbReference type="EMBL" id="KOB71798.1"/>
    </source>
</evidence>
<dbReference type="Proteomes" id="UP000037510">
    <property type="component" value="Unassembled WGS sequence"/>
</dbReference>
<dbReference type="EC" id="2.4.1.-" evidence="11"/>
<keyword evidence="7 11" id="KW-1133">Transmembrane helix</keyword>
<organism evidence="12 13">
    <name type="scientific">Operophtera brumata</name>
    <name type="common">Winter moth</name>
    <name type="synonym">Phalaena brumata</name>
    <dbReference type="NCBI Taxonomy" id="104452"/>
    <lineage>
        <taxon>Eukaryota</taxon>
        <taxon>Metazoa</taxon>
        <taxon>Ecdysozoa</taxon>
        <taxon>Arthropoda</taxon>
        <taxon>Hexapoda</taxon>
        <taxon>Insecta</taxon>
        <taxon>Pterygota</taxon>
        <taxon>Neoptera</taxon>
        <taxon>Endopterygota</taxon>
        <taxon>Lepidoptera</taxon>
        <taxon>Glossata</taxon>
        <taxon>Ditrysia</taxon>
        <taxon>Geometroidea</taxon>
        <taxon>Geometridae</taxon>
        <taxon>Larentiinae</taxon>
        <taxon>Operophtera</taxon>
    </lineage>
</organism>